<keyword evidence="5" id="KW-1185">Reference proteome</keyword>
<dbReference type="InterPro" id="IPR052021">
    <property type="entry name" value="Type-I_RS_S_subunit"/>
</dbReference>
<dbReference type="SUPFAM" id="SSF116734">
    <property type="entry name" value="DNA methylase specificity domain"/>
    <property type="match status" value="2"/>
</dbReference>
<sequence length="288" mass="31817">MNPHFVCAVLNSRIGQDQIDSFQAGGNRQGLNFQQVGSIEIPMPRIGEQDAIAEALTDADGLIYSLRELIAKKRAIKQGMMQELLTGRTRLPGFAGAWTPVIFGDIATPSKERSDPSVTSGRVVELEHISARTGRLIGDSDLASSVSLKTRFLKGDVLFGKLRAYLRKYWLADRDGYASTEIWALRPRTGVAISAFLRYVVEQDDFIEAASTAYGTHMPRSDWKVVSRYELELPTLDEQAAIGLALQSSDAEIAALERRLEATRDIKQSMMQELLTGRTRLVPTEASA</sequence>
<keyword evidence="4" id="KW-0540">Nuclease</keyword>
<dbReference type="EMBL" id="JAAMOZ010000001">
    <property type="protein sequence ID" value="NIH57981.1"/>
    <property type="molecule type" value="Genomic_DNA"/>
</dbReference>
<dbReference type="GO" id="GO:0004519">
    <property type="term" value="F:endonuclease activity"/>
    <property type="evidence" value="ECO:0007669"/>
    <property type="project" value="UniProtKB-KW"/>
</dbReference>
<evidence type="ECO:0000313" key="5">
    <source>
        <dbReference type="Proteomes" id="UP000749311"/>
    </source>
</evidence>
<accession>A0ABX0SMI7</accession>
<dbReference type="PANTHER" id="PTHR30408">
    <property type="entry name" value="TYPE-1 RESTRICTION ENZYME ECOKI SPECIFICITY PROTEIN"/>
    <property type="match status" value="1"/>
</dbReference>
<evidence type="ECO:0000256" key="2">
    <source>
        <dbReference type="ARBA" id="ARBA00023125"/>
    </source>
</evidence>
<keyword evidence="4" id="KW-0378">Hydrolase</keyword>
<dbReference type="Gene3D" id="3.90.220.20">
    <property type="entry name" value="DNA methylase specificity domains"/>
    <property type="match status" value="2"/>
</dbReference>
<evidence type="ECO:0000256" key="3">
    <source>
        <dbReference type="SAM" id="Coils"/>
    </source>
</evidence>
<keyword evidence="3" id="KW-0175">Coiled coil</keyword>
<feature type="coiled-coil region" evidence="3">
    <location>
        <begin position="246"/>
        <end position="273"/>
    </location>
</feature>
<evidence type="ECO:0000313" key="4">
    <source>
        <dbReference type="EMBL" id="NIH57981.1"/>
    </source>
</evidence>
<dbReference type="Proteomes" id="UP000749311">
    <property type="component" value="Unassembled WGS sequence"/>
</dbReference>
<evidence type="ECO:0000256" key="1">
    <source>
        <dbReference type="ARBA" id="ARBA00022747"/>
    </source>
</evidence>
<keyword evidence="2" id="KW-0238">DNA-binding</keyword>
<dbReference type="PANTHER" id="PTHR30408:SF12">
    <property type="entry name" value="TYPE I RESTRICTION ENZYME MJAVIII SPECIFICITY SUBUNIT"/>
    <property type="match status" value="1"/>
</dbReference>
<reference evidence="4 5" key="1">
    <citation type="submission" date="2020-02" db="EMBL/GenBank/DDBJ databases">
        <title>Sequencing the genomes of 1000 actinobacteria strains.</title>
        <authorList>
            <person name="Klenk H.-P."/>
        </authorList>
    </citation>
    <scope>NUCLEOTIDE SEQUENCE [LARGE SCALE GENOMIC DNA]</scope>
    <source>
        <strain evidence="4 5">DSM 19609</strain>
    </source>
</reference>
<name>A0ABX0SMI7_9ACTN</name>
<organism evidence="4 5">
    <name type="scientific">Brooklawnia cerclae</name>
    <dbReference type="NCBI Taxonomy" id="349934"/>
    <lineage>
        <taxon>Bacteria</taxon>
        <taxon>Bacillati</taxon>
        <taxon>Actinomycetota</taxon>
        <taxon>Actinomycetes</taxon>
        <taxon>Propionibacteriales</taxon>
        <taxon>Propionibacteriaceae</taxon>
        <taxon>Brooklawnia</taxon>
    </lineage>
</organism>
<keyword evidence="4" id="KW-0255">Endonuclease</keyword>
<comment type="caution">
    <text evidence="4">The sequence shown here is derived from an EMBL/GenBank/DDBJ whole genome shotgun (WGS) entry which is preliminary data.</text>
</comment>
<gene>
    <name evidence="4" type="ORF">FB473_002626</name>
</gene>
<protein>
    <submittedName>
        <fullName evidence="4">Restriction endonuclease S subunit</fullName>
    </submittedName>
</protein>
<keyword evidence="1" id="KW-0680">Restriction system</keyword>
<dbReference type="InterPro" id="IPR044946">
    <property type="entry name" value="Restrct_endonuc_typeI_TRD_sf"/>
</dbReference>
<proteinExistence type="predicted"/>